<accession>A0ACD4NMJ1</accession>
<gene>
    <name evidence="1" type="ORF">OXU80_24005</name>
</gene>
<keyword evidence="2" id="KW-1185">Reference proteome</keyword>
<evidence type="ECO:0000313" key="1">
    <source>
        <dbReference type="EMBL" id="WAJ27871.1"/>
    </source>
</evidence>
<proteinExistence type="predicted"/>
<dbReference type="EMBL" id="CP113520">
    <property type="protein sequence ID" value="WAJ27871.1"/>
    <property type="molecule type" value="Genomic_DNA"/>
</dbReference>
<reference evidence="1" key="1">
    <citation type="submission" date="2022-11" db="EMBL/GenBank/DDBJ databases">
        <title>beta-Carotene-producing bacterium, Jeongeuplla avenae sp. nov., alleviates the salt stress of Arabidopsis seedlings.</title>
        <authorList>
            <person name="Jiang L."/>
            <person name="Lee J."/>
        </authorList>
    </citation>
    <scope>NUCLEOTIDE SEQUENCE</scope>
    <source>
        <strain evidence="1">DY_R2A_6</strain>
    </source>
</reference>
<name>A0ACD4NMJ1_9HYPH</name>
<dbReference type="Proteomes" id="UP001163223">
    <property type="component" value="Chromosome"/>
</dbReference>
<protein>
    <submittedName>
        <fullName evidence="1">PBP1A family penicillin-binding protein</fullName>
    </submittedName>
</protein>
<sequence>MRDKTEESEATPEPTRLEQPPTGRISEKVALPDPGAAGGTGAALLALGQALSVDGRRLARYLFALASLGWAVVYREVPRLARKVSERLTLRRSAASAGERKMPRRRSAVRLPGRLAAALKRARIPAGLGLRRRPWTGRRIAKTVVATALAVVALVGAFAYSILHDVPFDAILAGSSEPIVVLQAADGAALIQKGPYQGAYATRSEFPDHLVQTVLSIEDRRFFDHGGIDYRGIGRALARNVMAGEVVEGGSTITQQLLKILYLERERTFKRKAQELFLAYWLEGQLSKDEILTRYLNNVYLGAGATGMPAAAHVYFNKTVGELNVAESALLAGLIRAPSQLNPFENLDAAKERARVVLSAMGETGHLSEAEAAAAILASTRLDPAPAEGSGSWFADWVMTEAREIAGPFRGSIEVRTTLDPRLQALAEEIVARALQSKGDDLGASEAALVALRPDGSVAAMVGGRDYAASQFNRASQARRQPGSTFKLFVYYAALRAGMGPRDRVSDRRLEIDGWSPQNYGGRYRGRVSLAEAFARSLNAASVRLAMDVGLPAVVAAARDLGIDAELRETPSLALGTSEVTLLDLTGAYASVRAGVAPIEPWGIAAFKVESAGQTFRIGPAKRPDLDLRPHRDTLIGLLKLVVDKGTGREAALDGFAAGKTGTSQDSRDAWFVGFNETLTVGVWVGNDDGTPMKEVTGGALPAAIWREFMERATTTPDPAVGGVEVAAPTAPRKPEEQAPSVPTSIRELVEGPASDPAPQCNVRACARAYRSFRASDCTFQPYRGSRRICDR</sequence>
<organism evidence="1 2">
    <name type="scientific">Antarcticirhabdus aurantiaca</name>
    <dbReference type="NCBI Taxonomy" id="2606717"/>
    <lineage>
        <taxon>Bacteria</taxon>
        <taxon>Pseudomonadati</taxon>
        <taxon>Pseudomonadota</taxon>
        <taxon>Alphaproteobacteria</taxon>
        <taxon>Hyphomicrobiales</taxon>
        <taxon>Aurantimonadaceae</taxon>
        <taxon>Antarcticirhabdus</taxon>
    </lineage>
</organism>
<evidence type="ECO:0000313" key="2">
    <source>
        <dbReference type="Proteomes" id="UP001163223"/>
    </source>
</evidence>